<proteinExistence type="inferred from homology"/>
<keyword evidence="4 5" id="KW-0342">GTP-binding</keyword>
<keyword evidence="1 7" id="KW-0479">Metal-binding</keyword>
<dbReference type="InterPro" id="IPR025121">
    <property type="entry name" value="GTPase_HflX_N"/>
</dbReference>
<dbReference type="AlphaFoldDB" id="A0A975F2Z4"/>
<dbReference type="InterPro" id="IPR042108">
    <property type="entry name" value="GTPase_HflX_N_sf"/>
</dbReference>
<evidence type="ECO:0000256" key="7">
    <source>
        <dbReference type="PIRSR" id="PIRSR006809-2"/>
    </source>
</evidence>
<gene>
    <name evidence="5 9" type="primary">hflX</name>
    <name evidence="9" type="ORF">HRQ91_02810</name>
</gene>
<evidence type="ECO:0000256" key="3">
    <source>
        <dbReference type="ARBA" id="ARBA00022842"/>
    </source>
</evidence>
<dbReference type="GO" id="GO:0043022">
    <property type="term" value="F:ribosome binding"/>
    <property type="evidence" value="ECO:0007669"/>
    <property type="project" value="TreeGrafter"/>
</dbReference>
<dbReference type="RefSeq" id="WP_210120162.1">
    <property type="nucleotide sequence ID" value="NZ_CP054142.1"/>
</dbReference>
<dbReference type="InterPro" id="IPR006073">
    <property type="entry name" value="GTP-bd"/>
</dbReference>
<accession>A0A975F2Z4</accession>
<dbReference type="EMBL" id="CP054142">
    <property type="protein sequence ID" value="QTQ13472.1"/>
    <property type="molecule type" value="Genomic_DNA"/>
</dbReference>
<comment type="similarity">
    <text evidence="5">Belongs to the TRAFAC class OBG-HflX-like GTPase superfamily. HflX GTPase family.</text>
</comment>
<evidence type="ECO:0000256" key="5">
    <source>
        <dbReference type="HAMAP-Rule" id="MF_00900"/>
    </source>
</evidence>
<keyword evidence="3 7" id="KW-0460">Magnesium</keyword>
<dbReference type="InterPro" id="IPR032305">
    <property type="entry name" value="GTP-bd_M"/>
</dbReference>
<sequence>MIEIRQEEERKTQCFLVGSAGGDLSELESLISTLEMNIAGKTSLVRPNPTPAYGMGIGKVQEIIQAADEAEADCIIFDFTIEPTKQRNWEKLAKKPVFDRQEVILRIFAKRAKTREASLQVELARLEYSLPRLAHSYGDLSRQRGGNYGSKGSGETQLELDQRGVRLKIRQLKKELEKVVQNRDIQRKRREKFSMPVCALTGYTNAGKSSLMNALTGADVFVENKLFATLDPTTRRLAFKNGNHVLLSDTVGFISNLPHSLVNAFKSTLEEAARADLLLLVLDATAENIKNQYDTCVNVLEEVGASEKPRVVALNKIDCLENEDLKLSALKINFPDASFISAKTGQGLEDLLETIRNRIDIHSMPPYTDLK</sequence>
<keyword evidence="10" id="KW-1185">Reference proteome</keyword>
<reference evidence="9 10" key="1">
    <citation type="journal article" date="2021" name="Microbiol. Resour. Announc.">
        <title>Complete Genome Sequences of Three Human Oral Treponema parvum Isolates.</title>
        <authorList>
            <person name="Zeng H."/>
            <person name="Watt R.M."/>
        </authorList>
    </citation>
    <scope>NUCLEOTIDE SEQUENCE [LARGE SCALE GENOMIC DNA]</scope>
    <source>
        <strain evidence="9 10">ATCC 700770</strain>
    </source>
</reference>
<dbReference type="Pfam" id="PF13167">
    <property type="entry name" value="GTP-bdg_N"/>
    <property type="match status" value="1"/>
</dbReference>
<dbReference type="Pfam" id="PF01926">
    <property type="entry name" value="MMR_HSR1"/>
    <property type="match status" value="1"/>
</dbReference>
<evidence type="ECO:0000256" key="4">
    <source>
        <dbReference type="ARBA" id="ARBA00023134"/>
    </source>
</evidence>
<evidence type="ECO:0000256" key="6">
    <source>
        <dbReference type="PIRSR" id="PIRSR006809-1"/>
    </source>
</evidence>
<feature type="binding site" evidence="6">
    <location>
        <begin position="249"/>
        <end position="252"/>
    </location>
    <ligand>
        <name>GTP</name>
        <dbReference type="ChEBI" id="CHEBI:37565"/>
    </ligand>
</feature>
<dbReference type="InterPro" id="IPR027417">
    <property type="entry name" value="P-loop_NTPase"/>
</dbReference>
<dbReference type="Gene3D" id="3.40.50.300">
    <property type="entry name" value="P-loop containing nucleotide triphosphate hydrolases"/>
    <property type="match status" value="1"/>
</dbReference>
<evidence type="ECO:0000259" key="8">
    <source>
        <dbReference type="PROSITE" id="PS51705"/>
    </source>
</evidence>
<evidence type="ECO:0000256" key="2">
    <source>
        <dbReference type="ARBA" id="ARBA00022741"/>
    </source>
</evidence>
<keyword evidence="5" id="KW-0963">Cytoplasm</keyword>
<dbReference type="PIRSF" id="PIRSF006809">
    <property type="entry name" value="GTP-binding_hflX_prd"/>
    <property type="match status" value="1"/>
</dbReference>
<evidence type="ECO:0000313" key="9">
    <source>
        <dbReference type="EMBL" id="QTQ13472.1"/>
    </source>
</evidence>
<dbReference type="SUPFAM" id="SSF52540">
    <property type="entry name" value="P-loop containing nucleoside triphosphate hydrolases"/>
    <property type="match status" value="1"/>
</dbReference>
<feature type="binding site" evidence="6">
    <location>
        <begin position="315"/>
        <end position="318"/>
    </location>
    <ligand>
        <name>GTP</name>
        <dbReference type="ChEBI" id="CHEBI:37565"/>
    </ligand>
</feature>
<feature type="binding site" evidence="7">
    <location>
        <position position="229"/>
    </location>
    <ligand>
        <name>Mg(2+)</name>
        <dbReference type="ChEBI" id="CHEBI:18420"/>
    </ligand>
</feature>
<feature type="binding site" evidence="6">
    <location>
        <begin position="202"/>
        <end position="209"/>
    </location>
    <ligand>
        <name>GTP</name>
        <dbReference type="ChEBI" id="CHEBI:37565"/>
    </ligand>
</feature>
<feature type="binding site" evidence="7">
    <location>
        <position position="209"/>
    </location>
    <ligand>
        <name>Mg(2+)</name>
        <dbReference type="ChEBI" id="CHEBI:18420"/>
    </ligand>
</feature>
<evidence type="ECO:0000313" key="10">
    <source>
        <dbReference type="Proteomes" id="UP000671908"/>
    </source>
</evidence>
<name>A0A975F2Z4_9SPIR</name>
<dbReference type="KEGG" id="tpav:HRQ91_02810"/>
<organism evidence="9 10">
    <name type="scientific">Treponema parvum</name>
    <dbReference type="NCBI Taxonomy" id="138851"/>
    <lineage>
        <taxon>Bacteria</taxon>
        <taxon>Pseudomonadati</taxon>
        <taxon>Spirochaetota</taxon>
        <taxon>Spirochaetia</taxon>
        <taxon>Spirochaetales</taxon>
        <taxon>Treponemataceae</taxon>
        <taxon>Treponema</taxon>
    </lineage>
</organism>
<dbReference type="GO" id="GO:0005525">
    <property type="term" value="F:GTP binding"/>
    <property type="evidence" value="ECO:0007669"/>
    <property type="project" value="UniProtKB-UniRule"/>
</dbReference>
<evidence type="ECO:0000256" key="1">
    <source>
        <dbReference type="ARBA" id="ARBA00022723"/>
    </source>
</evidence>
<comment type="subunit">
    <text evidence="5">Monomer. Associates with the 50S ribosomal subunit.</text>
</comment>
<dbReference type="NCBIfam" id="TIGR03156">
    <property type="entry name" value="GTP_HflX"/>
    <property type="match status" value="1"/>
</dbReference>
<dbReference type="PRINTS" id="PR00326">
    <property type="entry name" value="GTP1OBG"/>
</dbReference>
<dbReference type="Gene3D" id="6.10.250.2860">
    <property type="match status" value="1"/>
</dbReference>
<feature type="binding site" evidence="6">
    <location>
        <begin position="227"/>
        <end position="231"/>
    </location>
    <ligand>
        <name>GTP</name>
        <dbReference type="ChEBI" id="CHEBI:37565"/>
    </ligand>
</feature>
<dbReference type="InterPro" id="IPR016496">
    <property type="entry name" value="GTPase_HflX"/>
</dbReference>
<feature type="binding site" evidence="6">
    <location>
        <begin position="341"/>
        <end position="343"/>
    </location>
    <ligand>
        <name>GTP</name>
        <dbReference type="ChEBI" id="CHEBI:37565"/>
    </ligand>
</feature>
<dbReference type="PROSITE" id="PS51705">
    <property type="entry name" value="G_HFLX"/>
    <property type="match status" value="1"/>
</dbReference>
<dbReference type="Gene3D" id="3.40.50.11060">
    <property type="entry name" value="GTPase HflX, N-terminal domain"/>
    <property type="match status" value="1"/>
</dbReference>
<dbReference type="Proteomes" id="UP000671908">
    <property type="component" value="Chromosome"/>
</dbReference>
<dbReference type="HAMAP" id="MF_00900">
    <property type="entry name" value="GTPase_HflX"/>
    <property type="match status" value="1"/>
</dbReference>
<feature type="domain" description="Hflx-type G" evidence="8">
    <location>
        <begin position="196"/>
        <end position="363"/>
    </location>
</feature>
<comment type="subcellular location">
    <subcellularLocation>
        <location evidence="5">Cytoplasm</location>
    </subcellularLocation>
    <text evidence="5">May associate with membranes.</text>
</comment>
<dbReference type="InterPro" id="IPR030394">
    <property type="entry name" value="G_HFLX_dom"/>
</dbReference>
<dbReference type="PANTHER" id="PTHR10229">
    <property type="entry name" value="GTP-BINDING PROTEIN HFLX"/>
    <property type="match status" value="1"/>
</dbReference>
<dbReference type="PANTHER" id="PTHR10229:SF0">
    <property type="entry name" value="GTP-BINDING PROTEIN 6-RELATED"/>
    <property type="match status" value="1"/>
</dbReference>
<comment type="cofactor">
    <cofactor evidence="7">
        <name>Mg(2+)</name>
        <dbReference type="ChEBI" id="CHEBI:18420"/>
    </cofactor>
</comment>
<dbReference type="GO" id="GO:0003924">
    <property type="term" value="F:GTPase activity"/>
    <property type="evidence" value="ECO:0007669"/>
    <property type="project" value="UniProtKB-UniRule"/>
</dbReference>
<protein>
    <recommendedName>
        <fullName evidence="5">GTPase HflX</fullName>
    </recommendedName>
    <alternativeName>
        <fullName evidence="5">GTP-binding protein HflX</fullName>
    </alternativeName>
</protein>
<keyword evidence="2 5" id="KW-0547">Nucleotide-binding</keyword>
<dbReference type="CDD" id="cd01878">
    <property type="entry name" value="HflX"/>
    <property type="match status" value="1"/>
</dbReference>
<dbReference type="Pfam" id="PF16360">
    <property type="entry name" value="GTP-bdg_M"/>
    <property type="match status" value="1"/>
</dbReference>
<dbReference type="GO" id="GO:0046872">
    <property type="term" value="F:metal ion binding"/>
    <property type="evidence" value="ECO:0007669"/>
    <property type="project" value="UniProtKB-KW"/>
</dbReference>
<comment type="function">
    <text evidence="5">GTPase that associates with the 50S ribosomal subunit and may have a role during protein synthesis or ribosome biogenesis.</text>
</comment>
<dbReference type="GO" id="GO:0005737">
    <property type="term" value="C:cytoplasm"/>
    <property type="evidence" value="ECO:0007669"/>
    <property type="project" value="UniProtKB-SubCell"/>
</dbReference>